<evidence type="ECO:0000313" key="3">
    <source>
        <dbReference type="Proteomes" id="UP000192257"/>
    </source>
</evidence>
<dbReference type="AlphaFoldDB" id="A0A1X0P3N1"/>
<dbReference type="PANTHER" id="PTHR13387:SF9">
    <property type="entry name" value="PROTEIN HGH1 HOMOLOG"/>
    <property type="match status" value="1"/>
</dbReference>
<dbReference type="InterPro" id="IPR016024">
    <property type="entry name" value="ARM-type_fold"/>
</dbReference>
<feature type="region of interest" description="Disordered" evidence="1">
    <location>
        <begin position="165"/>
        <end position="194"/>
    </location>
</feature>
<dbReference type="Proteomes" id="UP000192257">
    <property type="component" value="Unassembled WGS sequence"/>
</dbReference>
<dbReference type="RefSeq" id="XP_028885612.1">
    <property type="nucleotide sequence ID" value="XM_029022797.1"/>
</dbReference>
<dbReference type="OrthoDB" id="271945at2759"/>
<dbReference type="InterPro" id="IPR011989">
    <property type="entry name" value="ARM-like"/>
</dbReference>
<protein>
    <recommendedName>
        <fullName evidence="4">Protein HGH1 homolog</fullName>
    </recommendedName>
</protein>
<dbReference type="Gene3D" id="1.25.10.10">
    <property type="entry name" value="Leucine-rich Repeat Variant"/>
    <property type="match status" value="2"/>
</dbReference>
<accession>A0A1X0P3N1</accession>
<organism evidence="2 3">
    <name type="scientific">Trypanosoma theileri</name>
    <dbReference type="NCBI Taxonomy" id="67003"/>
    <lineage>
        <taxon>Eukaryota</taxon>
        <taxon>Discoba</taxon>
        <taxon>Euglenozoa</taxon>
        <taxon>Kinetoplastea</taxon>
        <taxon>Metakinetoplastina</taxon>
        <taxon>Trypanosomatida</taxon>
        <taxon>Trypanosomatidae</taxon>
        <taxon>Trypanosoma</taxon>
    </lineage>
</organism>
<feature type="compositionally biased region" description="Basic and acidic residues" evidence="1">
    <location>
        <begin position="170"/>
        <end position="187"/>
    </location>
</feature>
<dbReference type="InterPro" id="IPR039717">
    <property type="entry name" value="Hgh1"/>
</dbReference>
<keyword evidence="3" id="KW-1185">Reference proteome</keyword>
<sequence length="356" mass="40239">MTEEGFAEVFEFLHSSREDLRKMAVRGIAQQSKDNAELYRFLCSPAHGPRSIDALLQFLHAGGVQVLGDILTILINCSAEGGCAEMLVTRKIVRKAMRLLDGIESSDHEDALKRSLEEMTLMLLSNLSASHISAVDDLLQMADEDLRGFYLGKLQVFYDRFNTDAEGEEEGKQRDEAEEEREAKQETEGNANKPPVRDLQRWILQILLNLTRSTNGQELLMEDEDWRRSLTQCLGSPNERHRMLAAQCYRNCSLCKEQHPAILRGNCVRACLERLCDGSERVPEVELLLAEVIAGMMQSEEGMLFLEEVNTKKHLQSAIAGKKVHDETADFLSRHVLPLLDDVVDAYVIPEHDNID</sequence>
<dbReference type="PANTHER" id="PTHR13387">
    <property type="entry name" value="PROTEIN HGH1 HOMOLOG"/>
    <property type="match status" value="1"/>
</dbReference>
<evidence type="ECO:0000256" key="1">
    <source>
        <dbReference type="SAM" id="MobiDB-lite"/>
    </source>
</evidence>
<dbReference type="SUPFAM" id="SSF48371">
    <property type="entry name" value="ARM repeat"/>
    <property type="match status" value="1"/>
</dbReference>
<dbReference type="EMBL" id="NBCO01000005">
    <property type="protein sequence ID" value="ORC91546.1"/>
    <property type="molecule type" value="Genomic_DNA"/>
</dbReference>
<dbReference type="VEuPathDB" id="TriTrypDB:TM35_000051420"/>
<reference evidence="2 3" key="1">
    <citation type="submission" date="2017-03" db="EMBL/GenBank/DDBJ databases">
        <title>An alternative strategy for trypanosome survival in the mammalian bloodstream revealed through genome and transcriptome analysis of the ubiquitous bovine parasite Trypanosoma (Megatrypanum) theileri.</title>
        <authorList>
            <person name="Kelly S."/>
            <person name="Ivens A."/>
            <person name="Mott A."/>
            <person name="O'Neill E."/>
            <person name="Emms D."/>
            <person name="Macleod O."/>
            <person name="Voorheis P."/>
            <person name="Matthews J."/>
            <person name="Matthews K."/>
            <person name="Carrington M."/>
        </authorList>
    </citation>
    <scope>NUCLEOTIDE SEQUENCE [LARGE SCALE GENOMIC DNA]</scope>
    <source>
        <strain evidence="2">Edinburgh</strain>
    </source>
</reference>
<comment type="caution">
    <text evidence="2">The sequence shown here is derived from an EMBL/GenBank/DDBJ whole genome shotgun (WGS) entry which is preliminary data.</text>
</comment>
<name>A0A1X0P3N1_9TRYP</name>
<gene>
    <name evidence="2" type="ORF">TM35_000051420</name>
</gene>
<dbReference type="GeneID" id="39982577"/>
<evidence type="ECO:0000313" key="2">
    <source>
        <dbReference type="EMBL" id="ORC91546.1"/>
    </source>
</evidence>
<evidence type="ECO:0008006" key="4">
    <source>
        <dbReference type="Google" id="ProtNLM"/>
    </source>
</evidence>
<proteinExistence type="predicted"/>